<proteinExistence type="predicted"/>
<dbReference type="SUPFAM" id="SSF56935">
    <property type="entry name" value="Porins"/>
    <property type="match status" value="1"/>
</dbReference>
<reference evidence="3" key="1">
    <citation type="journal article" date="2019" name="Int. J. Syst. Evol. Microbiol.">
        <title>The Global Catalogue of Microorganisms (GCM) 10K type strain sequencing project: providing services to taxonomists for standard genome sequencing and annotation.</title>
        <authorList>
            <consortium name="The Broad Institute Genomics Platform"/>
            <consortium name="The Broad Institute Genome Sequencing Center for Infectious Disease"/>
            <person name="Wu L."/>
            <person name="Ma J."/>
        </authorList>
    </citation>
    <scope>NUCLEOTIDE SEQUENCE [LARGE SCALE GENOMIC DNA]</scope>
    <source>
        <strain evidence="3">JCM 32105</strain>
    </source>
</reference>
<evidence type="ECO:0000313" key="2">
    <source>
        <dbReference type="EMBL" id="GAA4462170.1"/>
    </source>
</evidence>
<dbReference type="RefSeq" id="WP_345078977.1">
    <property type="nucleotide sequence ID" value="NZ_BAABFA010000007.1"/>
</dbReference>
<dbReference type="Gene3D" id="2.40.160.10">
    <property type="entry name" value="Porin"/>
    <property type="match status" value="1"/>
</dbReference>
<feature type="chain" id="PRO_5045077788" description="Porin" evidence="1">
    <location>
        <begin position="19"/>
        <end position="407"/>
    </location>
</feature>
<accession>A0ABP8N9G4</accession>
<protein>
    <recommendedName>
        <fullName evidence="4">Porin</fullName>
    </recommendedName>
</protein>
<sequence>MRSFLLGIFCIAALTSQAQIDSTLLRRQPVDTTGLKLNMDAVYNRPFLSLGKAPVALGGYLEANYQHLGTDGISEGHQFQMRRVTLFVASGIGHRLKFLSEIEFEDGTKEINIEFAALDMEFHPLLNLRGGIVMNPIGAFNQNHDGPKWEFVDRPIAATQMLPATWSNVGFGVYGKRFRNNWAVAYEAYLTNGFNGYIINNANGRTSLPAAKQDRDRFEESYNGMPLVTAKAAIRHRKIAEVGVSYMGGVYNKFEDDGMVLDIKRSVRTYAIDANATLPGTRTGIIAEWAWVHVDVPPTYSQQYGTRQQGGFIDLIQPIWKRPVLGFEHSVVNIACRLEYVDWNMDTFHQTGDSIGDDLMSIVPAISWRPGSQTVLRLNYRYDLQRDLLGNPPARTAGFQVGFSSYF</sequence>
<evidence type="ECO:0000256" key="1">
    <source>
        <dbReference type="SAM" id="SignalP"/>
    </source>
</evidence>
<organism evidence="2 3">
    <name type="scientific">Nemorincola caseinilytica</name>
    <dbReference type="NCBI Taxonomy" id="2054315"/>
    <lineage>
        <taxon>Bacteria</taxon>
        <taxon>Pseudomonadati</taxon>
        <taxon>Bacteroidota</taxon>
        <taxon>Chitinophagia</taxon>
        <taxon>Chitinophagales</taxon>
        <taxon>Chitinophagaceae</taxon>
        <taxon>Nemorincola</taxon>
    </lineage>
</organism>
<dbReference type="Proteomes" id="UP001500067">
    <property type="component" value="Unassembled WGS sequence"/>
</dbReference>
<feature type="signal peptide" evidence="1">
    <location>
        <begin position="1"/>
        <end position="18"/>
    </location>
</feature>
<keyword evidence="3" id="KW-1185">Reference proteome</keyword>
<dbReference type="InterPro" id="IPR023614">
    <property type="entry name" value="Porin_dom_sf"/>
</dbReference>
<keyword evidence="1" id="KW-0732">Signal</keyword>
<dbReference type="EMBL" id="BAABFA010000007">
    <property type="protein sequence ID" value="GAA4462170.1"/>
    <property type="molecule type" value="Genomic_DNA"/>
</dbReference>
<evidence type="ECO:0008006" key="4">
    <source>
        <dbReference type="Google" id="ProtNLM"/>
    </source>
</evidence>
<comment type="caution">
    <text evidence="2">The sequence shown here is derived from an EMBL/GenBank/DDBJ whole genome shotgun (WGS) entry which is preliminary data.</text>
</comment>
<evidence type="ECO:0000313" key="3">
    <source>
        <dbReference type="Proteomes" id="UP001500067"/>
    </source>
</evidence>
<name>A0ABP8N9G4_9BACT</name>
<gene>
    <name evidence="2" type="ORF">GCM10023093_08240</name>
</gene>